<organism evidence="2 3">
    <name type="scientific">Acaryochloris marina (strain MBIC 11017)</name>
    <dbReference type="NCBI Taxonomy" id="329726"/>
    <lineage>
        <taxon>Bacteria</taxon>
        <taxon>Bacillati</taxon>
        <taxon>Cyanobacteriota</taxon>
        <taxon>Cyanophyceae</taxon>
        <taxon>Acaryochloridales</taxon>
        <taxon>Acaryochloridaceae</taxon>
        <taxon>Acaryochloris</taxon>
    </lineage>
</organism>
<evidence type="ECO:0000256" key="1">
    <source>
        <dbReference type="SAM" id="SignalP"/>
    </source>
</evidence>
<dbReference type="Proteomes" id="UP000000268">
    <property type="component" value="Plasmid pREB7"/>
</dbReference>
<reference evidence="2 3" key="1">
    <citation type="journal article" date="2008" name="Proc. Natl. Acad. Sci. U.S.A.">
        <title>Niche adaptation and genome expansion in the chlorophyll d-producing cyanobacterium Acaryochloris marina.</title>
        <authorList>
            <person name="Swingley W.D."/>
            <person name="Chen M."/>
            <person name="Cheung P.C."/>
            <person name="Conrad A.L."/>
            <person name="Dejesa L.C."/>
            <person name="Hao J."/>
            <person name="Honchak B.M."/>
            <person name="Karbach L.E."/>
            <person name="Kurdoglu A."/>
            <person name="Lahiri S."/>
            <person name="Mastrian S.D."/>
            <person name="Miyashita H."/>
            <person name="Page L."/>
            <person name="Ramakrishna P."/>
            <person name="Satoh S."/>
            <person name="Sattley W.M."/>
            <person name="Shimada Y."/>
            <person name="Taylor H.L."/>
            <person name="Tomo T."/>
            <person name="Tsuchiya T."/>
            <person name="Wang Z.T."/>
            <person name="Raymond J."/>
            <person name="Mimuro M."/>
            <person name="Blankenship R.E."/>
            <person name="Touchman J.W."/>
        </authorList>
    </citation>
    <scope>NUCLEOTIDE SEQUENCE [LARGE SCALE GENOMIC DNA]</scope>
    <source>
        <strain evidence="3">MBIC 11017</strain>
        <plasmid evidence="3">Plasmid pREB7</plasmid>
    </source>
</reference>
<feature type="chain" id="PRO_5002733895" evidence="1">
    <location>
        <begin position="24"/>
        <end position="126"/>
    </location>
</feature>
<keyword evidence="2" id="KW-0614">Plasmid</keyword>
<dbReference type="EMBL" id="CP000844">
    <property type="protein sequence ID" value="ABW33256.1"/>
    <property type="molecule type" value="Genomic_DNA"/>
</dbReference>
<keyword evidence="3" id="KW-1185">Reference proteome</keyword>
<dbReference type="KEGG" id="amr:AM1_G0076"/>
<sequence length="126" mass="13845">MRKTLIFTTFLIAGLANLSPAKANPAAEQCLNQIRLSQEEGSPSDSAKLLASIEHNGSQYHLIREGYNLPGVPNARTYLRTNAQGDCQEVLSYLEGSYPSQKVYEDRLGTAVFNKLRQAARSQSGK</sequence>
<evidence type="ECO:0000313" key="3">
    <source>
        <dbReference type="Proteomes" id="UP000000268"/>
    </source>
</evidence>
<protein>
    <submittedName>
        <fullName evidence="2">Uncharacterized protein</fullName>
    </submittedName>
</protein>
<gene>
    <name evidence="2" type="ordered locus">AM1_G0076</name>
</gene>
<geneLocation type="plasmid" evidence="2 3">
    <name>pREB7</name>
</geneLocation>
<proteinExistence type="predicted"/>
<name>A8ZQH0_ACAM1</name>
<evidence type="ECO:0000313" key="2">
    <source>
        <dbReference type="EMBL" id="ABW33256.1"/>
    </source>
</evidence>
<dbReference type="HOGENOM" id="CLU_1976665_0_0_3"/>
<keyword evidence="1" id="KW-0732">Signal</keyword>
<feature type="signal peptide" evidence="1">
    <location>
        <begin position="1"/>
        <end position="23"/>
    </location>
</feature>
<dbReference type="AlphaFoldDB" id="A8ZQH0"/>
<accession>A8ZQH0</accession>